<sequence length="96" mass="10492">MSKLTQIILASVLLSLSSFSFANEQTPRHGEYVGEAEVLVRNVVSTKVKTCLYKGSTEEPVELKWGKTLTCPDSITINGNVIHEGDGLNTSGHKRM</sequence>
<dbReference type="AlphaFoldDB" id="A0A241T9J6"/>
<gene>
    <name evidence="2" type="ORF">BSZ05_18885</name>
    <name evidence="3" type="ORF">ECB94_19660</name>
</gene>
<accession>A0A241T9J6</accession>
<evidence type="ECO:0000313" key="5">
    <source>
        <dbReference type="Proteomes" id="UP000279760"/>
    </source>
</evidence>
<evidence type="ECO:0000313" key="4">
    <source>
        <dbReference type="Proteomes" id="UP000197092"/>
    </source>
</evidence>
<dbReference type="RefSeq" id="WP_006070351.1">
    <property type="nucleotide sequence ID" value="NZ_CP018309.1"/>
</dbReference>
<dbReference type="Proteomes" id="UP000197092">
    <property type="component" value="Chromosome 2"/>
</dbReference>
<keyword evidence="1" id="KW-0732">Signal</keyword>
<evidence type="ECO:0000256" key="1">
    <source>
        <dbReference type="SAM" id="SignalP"/>
    </source>
</evidence>
<dbReference type="GeneID" id="64089408"/>
<dbReference type="EMBL" id="CP033578">
    <property type="protein sequence ID" value="AYV23512.1"/>
    <property type="molecule type" value="Genomic_DNA"/>
</dbReference>
<evidence type="ECO:0008006" key="6">
    <source>
        <dbReference type="Google" id="ProtNLM"/>
    </source>
</evidence>
<feature type="signal peptide" evidence="1">
    <location>
        <begin position="1"/>
        <end position="22"/>
    </location>
</feature>
<organism evidence="3 5">
    <name type="scientific">Vibrio mediterranei</name>
    <dbReference type="NCBI Taxonomy" id="689"/>
    <lineage>
        <taxon>Bacteria</taxon>
        <taxon>Pseudomonadati</taxon>
        <taxon>Pseudomonadota</taxon>
        <taxon>Gammaproteobacteria</taxon>
        <taxon>Vibrionales</taxon>
        <taxon>Vibrionaceae</taxon>
        <taxon>Vibrio</taxon>
    </lineage>
</organism>
<dbReference type="KEGG" id="vsh:BSZ05_18885"/>
<evidence type="ECO:0000313" key="2">
    <source>
        <dbReference type="EMBL" id="ASI91901.1"/>
    </source>
</evidence>
<evidence type="ECO:0000313" key="3">
    <source>
        <dbReference type="EMBL" id="AYV23512.1"/>
    </source>
</evidence>
<dbReference type="Proteomes" id="UP000279760">
    <property type="component" value="Chromosome 2"/>
</dbReference>
<protein>
    <recommendedName>
        <fullName evidence="6">DUF1496 domain-containing protein</fullName>
    </recommendedName>
</protein>
<dbReference type="EMBL" id="CP018309">
    <property type="protein sequence ID" value="ASI91901.1"/>
    <property type="molecule type" value="Genomic_DNA"/>
</dbReference>
<feature type="chain" id="PRO_5042344354" description="DUF1496 domain-containing protein" evidence="1">
    <location>
        <begin position="23"/>
        <end position="96"/>
    </location>
</feature>
<reference evidence="4" key="1">
    <citation type="submission" date="2016-12" db="EMBL/GenBank/DDBJ databases">
        <title>Comparative genomic analysis reveals the diversity, evolution, and environmental adaptation strategies of the genus Vibrio.</title>
        <authorList>
            <person name="Lin H."/>
            <person name="Wang X."/>
            <person name="Zhang X.-H."/>
        </authorList>
    </citation>
    <scope>NUCLEOTIDE SEQUENCE [LARGE SCALE GENOMIC DNA]</scope>
    <source>
        <strain evidence="4">QT6D1</strain>
    </source>
</reference>
<proteinExistence type="predicted"/>
<reference evidence="2" key="2">
    <citation type="journal article" date="2018" name="BMC Genomics">
        <title>Comparative genomic analysis reveals the evolution and environmental adaptation strategies of vibrios.</title>
        <authorList>
            <person name="Lin H."/>
            <person name="Yu M."/>
            <person name="Wang X."/>
            <person name="Zhang X.H."/>
        </authorList>
    </citation>
    <scope>NUCLEOTIDE SEQUENCE</scope>
    <source>
        <strain evidence="2">QT6D1</strain>
    </source>
</reference>
<name>A0A241T9J6_9VIBR</name>
<reference evidence="3 5" key="3">
    <citation type="submission" date="2018-11" db="EMBL/GenBank/DDBJ databases">
        <title>Complete Genome Sequence of Vbrio mediterranei 117-T6: a Potential Pathogen Bacteria Isolated from the Conchocelis of Pyropia.</title>
        <authorList>
            <person name="Liu Q."/>
        </authorList>
    </citation>
    <scope>NUCLEOTIDE SEQUENCE [LARGE SCALE GENOMIC DNA]</scope>
    <source>
        <strain evidence="3 5">117-T6</strain>
    </source>
</reference>